<evidence type="ECO:0000313" key="2">
    <source>
        <dbReference type="EMBL" id="KAF2131153.1"/>
    </source>
</evidence>
<dbReference type="RefSeq" id="XP_033525540.1">
    <property type="nucleotide sequence ID" value="XM_033672159.1"/>
</dbReference>
<accession>A0A6A6AIV0</accession>
<dbReference type="AlphaFoldDB" id="A0A6A6AIV0"/>
<name>A0A6A6AIV0_9PLEO</name>
<dbReference type="EMBL" id="ML977503">
    <property type="protein sequence ID" value="KAF2131153.1"/>
    <property type="molecule type" value="Genomic_DNA"/>
</dbReference>
<protein>
    <submittedName>
        <fullName evidence="2">Uncharacterized protein</fullName>
    </submittedName>
</protein>
<reference evidence="2" key="1">
    <citation type="journal article" date="2020" name="Stud. Mycol.">
        <title>101 Dothideomycetes genomes: a test case for predicting lifestyles and emergence of pathogens.</title>
        <authorList>
            <person name="Haridas S."/>
            <person name="Albert R."/>
            <person name="Binder M."/>
            <person name="Bloem J."/>
            <person name="Labutti K."/>
            <person name="Salamov A."/>
            <person name="Andreopoulos B."/>
            <person name="Baker S."/>
            <person name="Barry K."/>
            <person name="Bills G."/>
            <person name="Bluhm B."/>
            <person name="Cannon C."/>
            <person name="Castanera R."/>
            <person name="Culley D."/>
            <person name="Daum C."/>
            <person name="Ezra D."/>
            <person name="Gonzalez J."/>
            <person name="Henrissat B."/>
            <person name="Kuo A."/>
            <person name="Liang C."/>
            <person name="Lipzen A."/>
            <person name="Lutzoni F."/>
            <person name="Magnuson J."/>
            <person name="Mondo S."/>
            <person name="Nolan M."/>
            <person name="Ohm R."/>
            <person name="Pangilinan J."/>
            <person name="Park H.-J."/>
            <person name="Ramirez L."/>
            <person name="Alfaro M."/>
            <person name="Sun H."/>
            <person name="Tritt A."/>
            <person name="Yoshinaga Y."/>
            <person name="Zwiers L.-H."/>
            <person name="Turgeon B."/>
            <person name="Goodwin S."/>
            <person name="Spatafora J."/>
            <person name="Crous P."/>
            <person name="Grigoriev I."/>
        </authorList>
    </citation>
    <scope>NUCLEOTIDE SEQUENCE</scope>
    <source>
        <strain evidence="2">CBS 119687</strain>
    </source>
</reference>
<feature type="region of interest" description="Disordered" evidence="1">
    <location>
        <begin position="154"/>
        <end position="176"/>
    </location>
</feature>
<evidence type="ECO:0000313" key="3">
    <source>
        <dbReference type="Proteomes" id="UP000799771"/>
    </source>
</evidence>
<feature type="region of interest" description="Disordered" evidence="1">
    <location>
        <begin position="78"/>
        <end position="114"/>
    </location>
</feature>
<gene>
    <name evidence="2" type="ORF">P153DRAFT_417449</name>
</gene>
<evidence type="ECO:0000256" key="1">
    <source>
        <dbReference type="SAM" id="MobiDB-lite"/>
    </source>
</evidence>
<sequence>MTRARLLTYTACHDGLLCLDVQRRARFSSNECIGRRRCISPQFTTNPTDSTKQMIESKDSLESATVLPINIHLERSTRHPKSPTVNADIRSASPHKPHGVARGPIAEISSPGRGPHDGTRVFFEHVWCLLHGTPNVRDQQVGSAFRSTSRQVRNAGRESRPACRTEPGVGNAPVGRQSAKGHWMVCRLPILSAQSAAWRIV</sequence>
<keyword evidence="3" id="KW-1185">Reference proteome</keyword>
<organism evidence="2 3">
    <name type="scientific">Dothidotthia symphoricarpi CBS 119687</name>
    <dbReference type="NCBI Taxonomy" id="1392245"/>
    <lineage>
        <taxon>Eukaryota</taxon>
        <taxon>Fungi</taxon>
        <taxon>Dikarya</taxon>
        <taxon>Ascomycota</taxon>
        <taxon>Pezizomycotina</taxon>
        <taxon>Dothideomycetes</taxon>
        <taxon>Pleosporomycetidae</taxon>
        <taxon>Pleosporales</taxon>
        <taxon>Dothidotthiaceae</taxon>
        <taxon>Dothidotthia</taxon>
    </lineage>
</organism>
<dbReference type="Proteomes" id="UP000799771">
    <property type="component" value="Unassembled WGS sequence"/>
</dbReference>
<proteinExistence type="predicted"/>
<dbReference type="GeneID" id="54412591"/>